<dbReference type="RefSeq" id="WP_209606793.1">
    <property type="nucleotide sequence ID" value="NZ_JAGILA010000011.1"/>
</dbReference>
<dbReference type="EMBL" id="JAGILA010000011">
    <property type="protein sequence ID" value="MBP2239186.1"/>
    <property type="molecule type" value="Genomic_DNA"/>
</dbReference>
<organism evidence="2 3">
    <name type="scientific">Sinorhizobium kostiense</name>
    <dbReference type="NCBI Taxonomy" id="76747"/>
    <lineage>
        <taxon>Bacteria</taxon>
        <taxon>Pseudomonadati</taxon>
        <taxon>Pseudomonadota</taxon>
        <taxon>Alphaproteobacteria</taxon>
        <taxon>Hyphomicrobiales</taxon>
        <taxon>Rhizobiaceae</taxon>
        <taxon>Sinorhizobium/Ensifer group</taxon>
        <taxon>Sinorhizobium</taxon>
    </lineage>
</organism>
<proteinExistence type="inferred from homology"/>
<evidence type="ECO:0000313" key="3">
    <source>
        <dbReference type="Proteomes" id="UP000730739"/>
    </source>
</evidence>
<sequence>MTTDVHESPALAMIHTVPGIIPAFGELVGLHLPGWRPFNMLDESLLGNTIREGTLSRQTMRRLATHIWSAVDAGASAVLVTCSSLGPAVDAAIPLCPVPLFRIDDGMAIEAIQRGNRIGVLATLATTMIPTTHLIERHAHRMGRNVSVTSRLCEGAFDKLRSGDRAAHDAMIREGLASLVGSVDVVVLAQASMANALSEMKETSVPVLTSPELGVLHMSSALNARSRVLRRRSPGRG</sequence>
<keyword evidence="3" id="KW-1185">Reference proteome</keyword>
<comment type="similarity">
    <text evidence="1">Belongs to the HyuE racemase family.</text>
</comment>
<dbReference type="Proteomes" id="UP000730739">
    <property type="component" value="Unassembled WGS sequence"/>
</dbReference>
<dbReference type="Pfam" id="PF01177">
    <property type="entry name" value="Asp_Glu_race"/>
    <property type="match status" value="1"/>
</dbReference>
<gene>
    <name evidence="2" type="ORF">J2Z31_005727</name>
</gene>
<comment type="caution">
    <text evidence="2">The sequence shown here is derived from an EMBL/GenBank/DDBJ whole genome shotgun (WGS) entry which is preliminary data.</text>
</comment>
<reference evidence="2 3" key="1">
    <citation type="submission" date="2021-03" db="EMBL/GenBank/DDBJ databases">
        <title>Genomic Encyclopedia of Type Strains, Phase IV (KMG-IV): sequencing the most valuable type-strain genomes for metagenomic binning, comparative biology and taxonomic classification.</title>
        <authorList>
            <person name="Goeker M."/>
        </authorList>
    </citation>
    <scope>NUCLEOTIDE SEQUENCE [LARGE SCALE GENOMIC DNA]</scope>
    <source>
        <strain evidence="2 3">DSM 13372</strain>
    </source>
</reference>
<dbReference type="Gene3D" id="3.40.50.12500">
    <property type="match status" value="1"/>
</dbReference>
<accession>A0ABS4R9Y3</accession>
<dbReference type="InterPro" id="IPR015942">
    <property type="entry name" value="Asp/Glu/hydantoin_racemase"/>
</dbReference>
<evidence type="ECO:0000313" key="2">
    <source>
        <dbReference type="EMBL" id="MBP2239186.1"/>
    </source>
</evidence>
<protein>
    <submittedName>
        <fullName evidence="2">Asp/Glu/hydantoin racemase</fullName>
    </submittedName>
</protein>
<evidence type="ECO:0000256" key="1">
    <source>
        <dbReference type="ARBA" id="ARBA00038414"/>
    </source>
</evidence>
<name>A0ABS4R9Y3_9HYPH</name>
<dbReference type="InterPro" id="IPR053714">
    <property type="entry name" value="Iso_Racemase_Enz_sf"/>
</dbReference>